<sequence>MHVNDAGEIDFNEIQIWRKIDPSRVASASALSKRALPQPAATSEGTIGALGRIEEIFQQR</sequence>
<protein>
    <submittedName>
        <fullName evidence="1">Uncharacterized protein</fullName>
    </submittedName>
</protein>
<dbReference type="AlphaFoldDB" id="A0A0E2Z3H8"/>
<gene>
    <name evidence="1" type="ORF">IB75_05475</name>
</gene>
<evidence type="ECO:0000313" key="1">
    <source>
        <dbReference type="EMBL" id="KFI20074.1"/>
    </source>
</evidence>
<reference evidence="1 2" key="1">
    <citation type="submission" date="2014-07" db="EMBL/GenBank/DDBJ databases">
        <title>Comparative analysis of Nitrosococcus oceani genome inventories of strains from Pacific and Atlantic gyres.</title>
        <authorList>
            <person name="Lim C.K."/>
            <person name="Wang L."/>
            <person name="Sayavedra-Soto L.A."/>
            <person name="Klotz M.G."/>
        </authorList>
    </citation>
    <scope>NUCLEOTIDE SEQUENCE [LARGE SCALE GENOMIC DNA]</scope>
    <source>
        <strain evidence="1 2">C-27</strain>
    </source>
</reference>
<organism evidence="1 2">
    <name type="scientific">Nitrosococcus oceani C-27</name>
    <dbReference type="NCBI Taxonomy" id="314279"/>
    <lineage>
        <taxon>Bacteria</taxon>
        <taxon>Pseudomonadati</taxon>
        <taxon>Pseudomonadota</taxon>
        <taxon>Gammaproteobacteria</taxon>
        <taxon>Chromatiales</taxon>
        <taxon>Chromatiaceae</taxon>
        <taxon>Nitrosococcus</taxon>
    </lineage>
</organism>
<dbReference type="Proteomes" id="UP000028839">
    <property type="component" value="Unassembled WGS sequence"/>
</dbReference>
<name>A0A0E2Z3H8_9GAMM</name>
<dbReference type="HOGENOM" id="CLU_2936931_0_0_6"/>
<comment type="caution">
    <text evidence="1">The sequence shown here is derived from an EMBL/GenBank/DDBJ whole genome shotgun (WGS) entry which is preliminary data.</text>
</comment>
<dbReference type="EMBL" id="JPGN01000029">
    <property type="protein sequence ID" value="KFI20074.1"/>
    <property type="molecule type" value="Genomic_DNA"/>
</dbReference>
<accession>A0A0E2Z3H8</accession>
<evidence type="ECO:0000313" key="2">
    <source>
        <dbReference type="Proteomes" id="UP000028839"/>
    </source>
</evidence>
<proteinExistence type="predicted"/>